<dbReference type="EMBL" id="JH711576">
    <property type="protein sequence ID" value="EIW82672.1"/>
    <property type="molecule type" value="Genomic_DNA"/>
</dbReference>
<dbReference type="Proteomes" id="UP000053558">
    <property type="component" value="Unassembled WGS sequence"/>
</dbReference>
<dbReference type="KEGG" id="cput:CONPUDRAFT_100969"/>
<dbReference type="GO" id="GO:0000139">
    <property type="term" value="C:Golgi membrane"/>
    <property type="evidence" value="ECO:0007669"/>
    <property type="project" value="UniProtKB-SubCell"/>
</dbReference>
<evidence type="ECO:0000256" key="2">
    <source>
        <dbReference type="ARBA" id="ARBA00020974"/>
    </source>
</evidence>
<dbReference type="PANTHER" id="PTHR13228:SF3">
    <property type="entry name" value="CONSERVED OLIGOMERIC GOLGI COMPLEX SUBUNIT 5"/>
    <property type="match status" value="1"/>
</dbReference>
<dbReference type="InterPro" id="IPR048485">
    <property type="entry name" value="COG5_helical"/>
</dbReference>
<name>A0A5M3MU30_CONPW</name>
<feature type="region of interest" description="Disordered" evidence="5">
    <location>
        <begin position="18"/>
        <end position="52"/>
    </location>
</feature>
<dbReference type="Pfam" id="PF20649">
    <property type="entry name" value="COG5_C"/>
    <property type="match status" value="1"/>
</dbReference>
<keyword evidence="4" id="KW-0472">Membrane</keyword>
<accession>A0A5M3MU30</accession>
<evidence type="ECO:0000313" key="9">
    <source>
        <dbReference type="Proteomes" id="UP000053558"/>
    </source>
</evidence>
<evidence type="ECO:0000256" key="3">
    <source>
        <dbReference type="ARBA" id="ARBA00023034"/>
    </source>
</evidence>
<sequence>MTDYAAFAADDFDPNEYANAILAGEPYPPPPQTATRSSSRPPPQPKGAFEPAKEDISVAIARLDYSIEDVSKQIRNVVTNHHETLLEQAGTVSQLSGSLGSVRSGLHDLEASVEKLRLKIRVPYQSLQDHVSRLQRIQQTSDALRRASRFVVLAKRLEVQLTELNKEDRGTSNTIVSPGGAPKALLLDTAASTDGSGALDSTNEKEIALAKAALSIAELSALLDSPNNDGATAASTSEPPDIPDPHVEIPLTSITSIAEHTPLVDYARAQVIETMDAMITNGLTTLNQSVLASALQTAYNLRVLPKLVQEAVADLSNAVEERIRTTFDLARIQKDLGVKDTSAASQAQGLLYRSRIRTEPTNITAPQFAAALWSRLERMAEEMTGCCIKVYTLEKVLKLKKDAQTQVSFLDEAMKVLENKPSTAFWMSLGRSLEKYARDAARGSTFLQQTLSGGYPKLLRLFHEFFSRIAVHTDTVYSPTYQSPETVLVLRALSNFESLYLSRSTGRVNEAVGTALAGGLRSPPGANEGIAVARAITNELDSARFDPLLLASVAKGVVTSVEMLITRVDALVVSDRSAISLLGPMATPQQIQNGYVGTFLWHIWSRLDKLPGEYPSVADVISPSIKNVHSAFERILKPLDTAVRRELAAIVSRIHRVDLQKASNPLAGGTAPSLYMKDLSDKLSYVKLEILSAFPPESIRSLVEGIVQFVIRTFVLHASIARPLGESGKLQLTTDMTELEFSLSAFLVSNPKNRRGSALQGIGGTSGKDNRQWYLVLRAMRPLLFLDNATLADPLRTDRERGDGLPPLIVLHHILVRSPVPLPHALHGWQEAEYVRWVDEHTDADAWALVDGGLAHWEKIREAEGAEMDAKEREEADEYVRLARAVLKNAREQEQES</sequence>
<dbReference type="OrthoDB" id="18786at2759"/>
<dbReference type="InterPro" id="IPR019465">
    <property type="entry name" value="Cog5"/>
</dbReference>
<evidence type="ECO:0000256" key="1">
    <source>
        <dbReference type="ARBA" id="ARBA00004395"/>
    </source>
</evidence>
<feature type="region of interest" description="Disordered" evidence="5">
    <location>
        <begin position="227"/>
        <end position="247"/>
    </location>
</feature>
<dbReference type="GO" id="GO:0017119">
    <property type="term" value="C:Golgi transport complex"/>
    <property type="evidence" value="ECO:0007669"/>
    <property type="project" value="InterPro"/>
</dbReference>
<keyword evidence="3" id="KW-0333">Golgi apparatus</keyword>
<dbReference type="Pfam" id="PF10392">
    <property type="entry name" value="COG5_N"/>
    <property type="match status" value="1"/>
</dbReference>
<dbReference type="GO" id="GO:0006891">
    <property type="term" value="P:intra-Golgi vesicle-mediated transport"/>
    <property type="evidence" value="ECO:0007669"/>
    <property type="project" value="InterPro"/>
</dbReference>
<organism evidence="8 9">
    <name type="scientific">Coniophora puteana (strain RWD-64-598)</name>
    <name type="common">Brown rot fungus</name>
    <dbReference type="NCBI Taxonomy" id="741705"/>
    <lineage>
        <taxon>Eukaryota</taxon>
        <taxon>Fungi</taxon>
        <taxon>Dikarya</taxon>
        <taxon>Basidiomycota</taxon>
        <taxon>Agaricomycotina</taxon>
        <taxon>Agaricomycetes</taxon>
        <taxon>Agaricomycetidae</taxon>
        <taxon>Boletales</taxon>
        <taxon>Coniophorineae</taxon>
        <taxon>Coniophoraceae</taxon>
        <taxon>Coniophora</taxon>
    </lineage>
</organism>
<protein>
    <recommendedName>
        <fullName evidence="2">Conserved oligomeric Golgi complex subunit 5</fullName>
    </recommendedName>
</protein>
<evidence type="ECO:0000259" key="6">
    <source>
        <dbReference type="Pfam" id="PF10392"/>
    </source>
</evidence>
<evidence type="ECO:0000313" key="8">
    <source>
        <dbReference type="EMBL" id="EIW82672.1"/>
    </source>
</evidence>
<keyword evidence="9" id="KW-1185">Reference proteome</keyword>
<dbReference type="RefSeq" id="XP_007766671.1">
    <property type="nucleotide sequence ID" value="XM_007768481.1"/>
</dbReference>
<comment type="subcellular location">
    <subcellularLocation>
        <location evidence="1">Golgi apparatus membrane</location>
        <topology evidence="1">Peripheral membrane protein</topology>
    </subcellularLocation>
</comment>
<feature type="domain" description="Conserved oligomeric Golgi complex subunit 5 helical" evidence="7">
    <location>
        <begin position="251"/>
        <end position="466"/>
    </location>
</feature>
<dbReference type="PANTHER" id="PTHR13228">
    <property type="entry name" value="CONSERVED OLIGOMERIC GOLGI COMPLEX COMPONENT 5"/>
    <property type="match status" value="1"/>
</dbReference>
<dbReference type="InterPro" id="IPR049176">
    <property type="entry name" value="COG5_N"/>
</dbReference>
<gene>
    <name evidence="8" type="ORF">CONPUDRAFT_100969</name>
</gene>
<dbReference type="OMA" id="MMVEYFE"/>
<feature type="compositionally biased region" description="Polar residues" evidence="5">
    <location>
        <begin position="227"/>
        <end position="238"/>
    </location>
</feature>
<proteinExistence type="predicted"/>
<feature type="domain" description="Conserved oligomeric Golgi complex subunit 5 N-terminal" evidence="6">
    <location>
        <begin position="6"/>
        <end position="157"/>
    </location>
</feature>
<evidence type="ECO:0000256" key="4">
    <source>
        <dbReference type="ARBA" id="ARBA00023136"/>
    </source>
</evidence>
<reference evidence="9" key="1">
    <citation type="journal article" date="2012" name="Science">
        <title>The Paleozoic origin of enzymatic lignin decomposition reconstructed from 31 fungal genomes.</title>
        <authorList>
            <person name="Floudas D."/>
            <person name="Binder M."/>
            <person name="Riley R."/>
            <person name="Barry K."/>
            <person name="Blanchette R.A."/>
            <person name="Henrissat B."/>
            <person name="Martinez A.T."/>
            <person name="Otillar R."/>
            <person name="Spatafora J.W."/>
            <person name="Yadav J.S."/>
            <person name="Aerts A."/>
            <person name="Benoit I."/>
            <person name="Boyd A."/>
            <person name="Carlson A."/>
            <person name="Copeland A."/>
            <person name="Coutinho P.M."/>
            <person name="de Vries R.P."/>
            <person name="Ferreira P."/>
            <person name="Findley K."/>
            <person name="Foster B."/>
            <person name="Gaskell J."/>
            <person name="Glotzer D."/>
            <person name="Gorecki P."/>
            <person name="Heitman J."/>
            <person name="Hesse C."/>
            <person name="Hori C."/>
            <person name="Igarashi K."/>
            <person name="Jurgens J.A."/>
            <person name="Kallen N."/>
            <person name="Kersten P."/>
            <person name="Kohler A."/>
            <person name="Kuees U."/>
            <person name="Kumar T.K.A."/>
            <person name="Kuo A."/>
            <person name="LaButti K."/>
            <person name="Larrondo L.F."/>
            <person name="Lindquist E."/>
            <person name="Ling A."/>
            <person name="Lombard V."/>
            <person name="Lucas S."/>
            <person name="Lundell T."/>
            <person name="Martin R."/>
            <person name="McLaughlin D.J."/>
            <person name="Morgenstern I."/>
            <person name="Morin E."/>
            <person name="Murat C."/>
            <person name="Nagy L.G."/>
            <person name="Nolan M."/>
            <person name="Ohm R.A."/>
            <person name="Patyshakuliyeva A."/>
            <person name="Rokas A."/>
            <person name="Ruiz-Duenas F.J."/>
            <person name="Sabat G."/>
            <person name="Salamov A."/>
            <person name="Samejima M."/>
            <person name="Schmutz J."/>
            <person name="Slot J.C."/>
            <person name="St John F."/>
            <person name="Stenlid J."/>
            <person name="Sun H."/>
            <person name="Sun S."/>
            <person name="Syed K."/>
            <person name="Tsang A."/>
            <person name="Wiebenga A."/>
            <person name="Young D."/>
            <person name="Pisabarro A."/>
            <person name="Eastwood D.C."/>
            <person name="Martin F."/>
            <person name="Cullen D."/>
            <person name="Grigoriev I.V."/>
            <person name="Hibbett D.S."/>
        </authorList>
    </citation>
    <scope>NUCLEOTIDE SEQUENCE [LARGE SCALE GENOMIC DNA]</scope>
    <source>
        <strain evidence="9">RWD-64-598 SS2</strain>
    </source>
</reference>
<dbReference type="GeneID" id="19198265"/>
<dbReference type="AlphaFoldDB" id="A0A5M3MU30"/>
<evidence type="ECO:0000256" key="5">
    <source>
        <dbReference type="SAM" id="MobiDB-lite"/>
    </source>
</evidence>
<evidence type="ECO:0000259" key="7">
    <source>
        <dbReference type="Pfam" id="PF20649"/>
    </source>
</evidence>
<comment type="caution">
    <text evidence="8">The sequence shown here is derived from an EMBL/GenBank/DDBJ whole genome shotgun (WGS) entry which is preliminary data.</text>
</comment>